<dbReference type="PANTHER" id="PTHR24006:SF758">
    <property type="entry name" value="UBIQUITIN CARBOXYL-TERMINAL HYDROLASE 36"/>
    <property type="match status" value="1"/>
</dbReference>
<gene>
    <name evidence="16" type="ORF">HPB48_022532</name>
</gene>
<feature type="compositionally biased region" description="Low complexity" evidence="14">
    <location>
        <begin position="660"/>
        <end position="669"/>
    </location>
</feature>
<evidence type="ECO:0000313" key="17">
    <source>
        <dbReference type="Proteomes" id="UP000821853"/>
    </source>
</evidence>
<comment type="subcellular location">
    <subcellularLocation>
        <location evidence="2">Nucleus</location>
        <location evidence="2">Nucleolus</location>
    </subcellularLocation>
</comment>
<evidence type="ECO:0000256" key="6">
    <source>
        <dbReference type="ARBA" id="ARBA00022786"/>
    </source>
</evidence>
<dbReference type="SUPFAM" id="SSF54001">
    <property type="entry name" value="Cysteine proteinases"/>
    <property type="match status" value="1"/>
</dbReference>
<dbReference type="InterPro" id="IPR050164">
    <property type="entry name" value="Peptidase_C19"/>
</dbReference>
<feature type="compositionally biased region" description="Basic and acidic residues" evidence="14">
    <location>
        <begin position="602"/>
        <end position="614"/>
    </location>
</feature>
<evidence type="ECO:0000256" key="5">
    <source>
        <dbReference type="ARBA" id="ARBA00022670"/>
    </source>
</evidence>
<comment type="similarity">
    <text evidence="3">Belongs to the peptidase C19 family.</text>
</comment>
<evidence type="ECO:0000256" key="2">
    <source>
        <dbReference type="ARBA" id="ARBA00004604"/>
    </source>
</evidence>
<evidence type="ECO:0000256" key="10">
    <source>
        <dbReference type="ARBA" id="ARBA00041300"/>
    </source>
</evidence>
<organism evidence="16 17">
    <name type="scientific">Haemaphysalis longicornis</name>
    <name type="common">Bush tick</name>
    <dbReference type="NCBI Taxonomy" id="44386"/>
    <lineage>
        <taxon>Eukaryota</taxon>
        <taxon>Metazoa</taxon>
        <taxon>Ecdysozoa</taxon>
        <taxon>Arthropoda</taxon>
        <taxon>Chelicerata</taxon>
        <taxon>Arachnida</taxon>
        <taxon>Acari</taxon>
        <taxon>Parasitiformes</taxon>
        <taxon>Ixodida</taxon>
        <taxon>Ixodoidea</taxon>
        <taxon>Ixodidae</taxon>
        <taxon>Haemaphysalinae</taxon>
        <taxon>Haemaphysalis</taxon>
    </lineage>
</organism>
<dbReference type="EMBL" id="JABSTR010000003">
    <property type="protein sequence ID" value="KAH9365865.1"/>
    <property type="molecule type" value="Genomic_DNA"/>
</dbReference>
<feature type="compositionally biased region" description="Polar residues" evidence="14">
    <location>
        <begin position="963"/>
        <end position="979"/>
    </location>
</feature>
<dbReference type="OrthoDB" id="420187at2759"/>
<dbReference type="InterPro" id="IPR018200">
    <property type="entry name" value="USP_CS"/>
</dbReference>
<dbReference type="GO" id="GO:0004843">
    <property type="term" value="F:cysteine-type deubiquitinase activity"/>
    <property type="evidence" value="ECO:0007669"/>
    <property type="project" value="UniProtKB-EC"/>
</dbReference>
<dbReference type="Pfam" id="PF00443">
    <property type="entry name" value="UCH"/>
    <property type="match status" value="1"/>
</dbReference>
<comment type="caution">
    <text evidence="16">The sequence shown here is derived from an EMBL/GenBank/DDBJ whole genome shotgun (WGS) entry which is preliminary data.</text>
</comment>
<keyword evidence="7" id="KW-0378">Hydrolase</keyword>
<feature type="compositionally biased region" description="Low complexity" evidence="14">
    <location>
        <begin position="616"/>
        <end position="627"/>
    </location>
</feature>
<evidence type="ECO:0000256" key="4">
    <source>
        <dbReference type="ARBA" id="ARBA00012759"/>
    </source>
</evidence>
<dbReference type="GO" id="GO:0006508">
    <property type="term" value="P:proteolysis"/>
    <property type="evidence" value="ECO:0007669"/>
    <property type="project" value="UniProtKB-KW"/>
</dbReference>
<comment type="catalytic activity">
    <reaction evidence="1">
        <text>Thiol-dependent hydrolysis of ester, thioester, amide, peptide and isopeptide bonds formed by the C-terminal Gly of ubiquitin (a 76-residue protein attached to proteins as an intracellular targeting signal).</text>
        <dbReference type="EC" id="3.4.19.12"/>
    </reaction>
</comment>
<evidence type="ECO:0000256" key="11">
    <source>
        <dbReference type="ARBA" id="ARBA00042154"/>
    </source>
</evidence>
<dbReference type="PROSITE" id="PS50235">
    <property type="entry name" value="USP_3"/>
    <property type="match status" value="1"/>
</dbReference>
<evidence type="ECO:0000256" key="9">
    <source>
        <dbReference type="ARBA" id="ARBA00039432"/>
    </source>
</evidence>
<dbReference type="PANTHER" id="PTHR24006">
    <property type="entry name" value="UBIQUITIN CARBOXYL-TERMINAL HYDROLASE"/>
    <property type="match status" value="1"/>
</dbReference>
<dbReference type="GO" id="GO:0042981">
    <property type="term" value="P:regulation of apoptotic process"/>
    <property type="evidence" value="ECO:0007669"/>
    <property type="project" value="TreeGrafter"/>
</dbReference>
<dbReference type="GO" id="GO:0016579">
    <property type="term" value="P:protein deubiquitination"/>
    <property type="evidence" value="ECO:0007669"/>
    <property type="project" value="InterPro"/>
</dbReference>
<dbReference type="EC" id="3.4.19.12" evidence="4"/>
<dbReference type="VEuPathDB" id="VectorBase:HLOH_042840"/>
<feature type="domain" description="USP" evidence="15">
    <location>
        <begin position="139"/>
        <end position="446"/>
    </location>
</feature>
<dbReference type="InterPro" id="IPR028889">
    <property type="entry name" value="USP"/>
</dbReference>
<evidence type="ECO:0000256" key="3">
    <source>
        <dbReference type="ARBA" id="ARBA00009085"/>
    </source>
</evidence>
<feature type="region of interest" description="Disordered" evidence="14">
    <location>
        <begin position="489"/>
        <end position="579"/>
    </location>
</feature>
<dbReference type="GO" id="GO:0005829">
    <property type="term" value="C:cytosol"/>
    <property type="evidence" value="ECO:0007669"/>
    <property type="project" value="TreeGrafter"/>
</dbReference>
<proteinExistence type="inferred from homology"/>
<feature type="region of interest" description="Disordered" evidence="14">
    <location>
        <begin position="653"/>
        <end position="685"/>
    </location>
</feature>
<dbReference type="InterPro" id="IPR038765">
    <property type="entry name" value="Papain-like_cys_pep_sf"/>
</dbReference>
<feature type="compositionally biased region" description="Basic and acidic residues" evidence="14">
    <location>
        <begin position="567"/>
        <end position="577"/>
    </location>
</feature>
<feature type="region of interest" description="Disordered" evidence="14">
    <location>
        <begin position="863"/>
        <end position="888"/>
    </location>
</feature>
<evidence type="ECO:0000256" key="8">
    <source>
        <dbReference type="ARBA" id="ARBA00022807"/>
    </source>
</evidence>
<feature type="region of interest" description="Disordered" evidence="14">
    <location>
        <begin position="950"/>
        <end position="979"/>
    </location>
</feature>
<feature type="compositionally biased region" description="Polar residues" evidence="14">
    <location>
        <begin position="863"/>
        <end position="872"/>
    </location>
</feature>
<feature type="region of interest" description="Disordered" evidence="14">
    <location>
        <begin position="68"/>
        <end position="119"/>
    </location>
</feature>
<name>A0A9J6FUB4_HAELO</name>
<dbReference type="PROSITE" id="PS00973">
    <property type="entry name" value="USP_2"/>
    <property type="match status" value="1"/>
</dbReference>
<keyword evidence="17" id="KW-1185">Reference proteome</keyword>
<evidence type="ECO:0000256" key="7">
    <source>
        <dbReference type="ARBA" id="ARBA00022801"/>
    </source>
</evidence>
<accession>A0A9J6FUB4</accession>
<evidence type="ECO:0000256" key="13">
    <source>
        <dbReference type="ARBA" id="ARBA00043009"/>
    </source>
</evidence>
<evidence type="ECO:0000256" key="1">
    <source>
        <dbReference type="ARBA" id="ARBA00000707"/>
    </source>
</evidence>
<dbReference type="Gene3D" id="3.90.70.10">
    <property type="entry name" value="Cysteine proteinases"/>
    <property type="match status" value="1"/>
</dbReference>
<sequence length="1298" mass="141977">MPQESLKMISNSISLGLGRSPLSLNQQVAGGSRSSVLLSRIDFEPCDDGGKMSADALRAKYTPLSPSPVHNGLLNKNNNALHTTTAKPTTNGTSASAAGEPKKDGEGQEGEDGIPEPRVRLHSSESIWLDWRERRRIGAGLVNLGNTCFMNTVIQCLTYCPPLANYLLHQDNDHCAKCQTINFCMMCELQRHMKRALDKPGDAIKPLYIYQRLKAIAKHFQFGQQEDAHEFLRYVVDNLWKAALANYDGGAKLDPASKETTVVNEIFGGYHRSQVICMKCKEKSNTYDHFMDLILDIKNASSLEKALEKFVEPELLQNDNAYKCPRCNVKVMAQKRFTVHRPPNVATFQFKRVGGSRGESFAMESFLGESSSFTMPPGFGLQGDPVTYRLNAVLVHLGASCNSGHYFCFVRNSNGNWYCMDDSRVQQVSLGQVPEPAGVRALLRADAPHLRTTTTHLSRSQTPPLRWPTGTSCRSLFGMGHLSVAAERGTPQRLKQPPPRSPSSPAAVAVAAPPSLPAVASQPSPLPANRPKIAFGIGASSATPSTSQREVVGPSKPAAPATPPAKLPDKPVAKPVDKPLTPLALGDLSLVPYAGDSSDASDSDRTDGTLDRRKGATAAAAAQSSEALRAKSASSTWHVSDVNLLSRPCRWSRARRASTRRPTGTSRTRNGQLRPASPRPEEFPGWTVEPAAPTGHPLEKFVATASAEDGGPKQMRKVSSKLQRRKIRPVSALEDDDVACGANERQQQLRPFLADGRVSVVSAVKTELSGDCAGGGDALSSAGAAAAVDIVEPEQSPVRPLCLPGRGATGAGSRPQRIIIALPAFTFSCLQGVPFSFNFFIFQLPPTVSMSALVHWDTADTRPTVNGSSKSVDSPPYWNGNSNGGPKKQTDIVGYLQDAGSRQYGYVVNGWGGHGSSGGYHNGYSNGHGGGNGFYRDKRKYYEDYDSYDDEYDKGKQKRKSTGFGSHSNMHYRNGSNPFQEAQNFRNQRAFSTWRTLKMLVAQHSRIYPRKMVKELMVISMHWGALMEVFTLINLDEQKKMAVAAVVRYGSSAVPEVPEGPSVPRAAPSRRPAALRVWTAAPEAPLPEPHAVVRQTRPPSNLLRTDNQSADTQALLAIQDCSPTKSTAFRGSFTAEEEVDWESPFVRLVHRWKLRSADLVSHCQWGCRSPTVPFPNAVVCGDQRRADARFTKVWRAACVPPWRRCVTEFRFFFSQGLRAEEAAVFLSAREMLCLFETYANLKSTRPAPRPGQFSVEKEKLCSGPSTWKSVSVPDCKACLLMTLSVTNDGWTISLWDDW</sequence>
<dbReference type="FunFam" id="3.90.70.10:FF:000119">
    <property type="entry name" value="Ubiquitin specific peptidase 36"/>
    <property type="match status" value="1"/>
</dbReference>
<keyword evidence="6" id="KW-0833">Ubl conjugation pathway</keyword>
<dbReference type="OMA" id="TINFCMM"/>
<dbReference type="GO" id="GO:0005730">
    <property type="term" value="C:nucleolus"/>
    <property type="evidence" value="ECO:0007669"/>
    <property type="project" value="UniProtKB-SubCell"/>
</dbReference>
<feature type="compositionally biased region" description="Polar residues" evidence="14">
    <location>
        <begin position="74"/>
        <end position="96"/>
    </location>
</feature>
<evidence type="ECO:0000259" key="15">
    <source>
        <dbReference type="PROSITE" id="PS50235"/>
    </source>
</evidence>
<dbReference type="InterPro" id="IPR001394">
    <property type="entry name" value="Peptidase_C19_UCH"/>
</dbReference>
<evidence type="ECO:0000313" key="16">
    <source>
        <dbReference type="EMBL" id="KAH9365865.1"/>
    </source>
</evidence>
<protein>
    <recommendedName>
        <fullName evidence="9">Ubiquitin carboxyl-terminal hydrolase 36</fullName>
        <ecNumber evidence="4">3.4.19.12</ecNumber>
    </recommendedName>
    <alternativeName>
        <fullName evidence="12">Deubiquitinating enzyme 36</fullName>
    </alternativeName>
    <alternativeName>
        <fullName evidence="11">Protein scrawny</fullName>
    </alternativeName>
    <alternativeName>
        <fullName evidence="10">Ubiquitin thioesterase 36</fullName>
    </alternativeName>
    <alternativeName>
        <fullName evidence="13">Ubiquitin-specific-processing protease 36</fullName>
    </alternativeName>
</protein>
<feature type="compositionally biased region" description="Low complexity" evidence="14">
    <location>
        <begin position="503"/>
        <end position="523"/>
    </location>
</feature>
<reference evidence="16 17" key="1">
    <citation type="journal article" date="2020" name="Cell">
        <title>Large-Scale Comparative Analyses of Tick Genomes Elucidate Their Genetic Diversity and Vector Capacities.</title>
        <authorList>
            <consortium name="Tick Genome and Microbiome Consortium (TIGMIC)"/>
            <person name="Jia N."/>
            <person name="Wang J."/>
            <person name="Shi W."/>
            <person name="Du L."/>
            <person name="Sun Y."/>
            <person name="Zhan W."/>
            <person name="Jiang J.F."/>
            <person name="Wang Q."/>
            <person name="Zhang B."/>
            <person name="Ji P."/>
            <person name="Bell-Sakyi L."/>
            <person name="Cui X.M."/>
            <person name="Yuan T.T."/>
            <person name="Jiang B.G."/>
            <person name="Yang W.F."/>
            <person name="Lam T.T."/>
            <person name="Chang Q.C."/>
            <person name="Ding S.J."/>
            <person name="Wang X.J."/>
            <person name="Zhu J.G."/>
            <person name="Ruan X.D."/>
            <person name="Zhao L."/>
            <person name="Wei J.T."/>
            <person name="Ye R.Z."/>
            <person name="Que T.C."/>
            <person name="Du C.H."/>
            <person name="Zhou Y.H."/>
            <person name="Cheng J.X."/>
            <person name="Dai P.F."/>
            <person name="Guo W.B."/>
            <person name="Han X.H."/>
            <person name="Huang E.J."/>
            <person name="Li L.F."/>
            <person name="Wei W."/>
            <person name="Gao Y.C."/>
            <person name="Liu J.Z."/>
            <person name="Shao H.Z."/>
            <person name="Wang X."/>
            <person name="Wang C.C."/>
            <person name="Yang T.C."/>
            <person name="Huo Q.B."/>
            <person name="Li W."/>
            <person name="Chen H.Y."/>
            <person name="Chen S.E."/>
            <person name="Zhou L.G."/>
            <person name="Ni X.B."/>
            <person name="Tian J.H."/>
            <person name="Sheng Y."/>
            <person name="Liu T."/>
            <person name="Pan Y.S."/>
            <person name="Xia L.Y."/>
            <person name="Li J."/>
            <person name="Zhao F."/>
            <person name="Cao W.C."/>
        </authorList>
    </citation>
    <scope>NUCLEOTIDE SEQUENCE [LARGE SCALE GENOMIC DNA]</scope>
    <source>
        <strain evidence="16">HaeL-2018</strain>
    </source>
</reference>
<evidence type="ECO:0000256" key="12">
    <source>
        <dbReference type="ARBA" id="ARBA00042420"/>
    </source>
</evidence>
<keyword evidence="8" id="KW-0788">Thiol protease</keyword>
<feature type="compositionally biased region" description="Polar residues" evidence="14">
    <location>
        <begin position="540"/>
        <end position="549"/>
    </location>
</feature>
<feature type="region of interest" description="Disordered" evidence="14">
    <location>
        <begin position="592"/>
        <end position="637"/>
    </location>
</feature>
<dbReference type="CDD" id="cd02661">
    <property type="entry name" value="Peptidase_C19E"/>
    <property type="match status" value="1"/>
</dbReference>
<dbReference type="Proteomes" id="UP000821853">
    <property type="component" value="Unassembled WGS sequence"/>
</dbReference>
<keyword evidence="5" id="KW-0645">Protease</keyword>
<evidence type="ECO:0000256" key="14">
    <source>
        <dbReference type="SAM" id="MobiDB-lite"/>
    </source>
</evidence>